<comment type="caution">
    <text evidence="1">The sequence shown here is derived from an EMBL/GenBank/DDBJ whole genome shotgun (WGS) entry which is preliminary data.</text>
</comment>
<accession>A0A840XMS4</accession>
<dbReference type="OrthoDB" id="1780383at2"/>
<organism evidence="1 2">
    <name type="scientific">Microcella frigidaquae</name>
    <dbReference type="NCBI Taxonomy" id="424758"/>
    <lineage>
        <taxon>Bacteria</taxon>
        <taxon>Bacillati</taxon>
        <taxon>Actinomycetota</taxon>
        <taxon>Actinomycetes</taxon>
        <taxon>Micrococcales</taxon>
        <taxon>Microbacteriaceae</taxon>
        <taxon>Microcella</taxon>
    </lineage>
</organism>
<evidence type="ECO:0000313" key="1">
    <source>
        <dbReference type="EMBL" id="MBB5617209.1"/>
    </source>
</evidence>
<proteinExistence type="predicted"/>
<reference evidence="1 2" key="1">
    <citation type="submission" date="2020-08" db="EMBL/GenBank/DDBJ databases">
        <title>Sequencing the genomes of 1000 actinobacteria strains.</title>
        <authorList>
            <person name="Klenk H.-P."/>
        </authorList>
    </citation>
    <scope>NUCLEOTIDE SEQUENCE [LARGE SCALE GENOMIC DNA]</scope>
    <source>
        <strain evidence="1 2">DSM 23889</strain>
    </source>
</reference>
<dbReference type="Proteomes" id="UP000552883">
    <property type="component" value="Unassembled WGS sequence"/>
</dbReference>
<dbReference type="EMBL" id="JACHBS010000001">
    <property type="protein sequence ID" value="MBB5617209.1"/>
    <property type="molecule type" value="Genomic_DNA"/>
</dbReference>
<evidence type="ECO:0000313" key="2">
    <source>
        <dbReference type="Proteomes" id="UP000552883"/>
    </source>
</evidence>
<dbReference type="InterPro" id="IPR021145">
    <property type="entry name" value="Portal_protein_SPP1_Gp6-like"/>
</dbReference>
<protein>
    <recommendedName>
        <fullName evidence="3">Phage portal protein</fullName>
    </recommendedName>
</protein>
<name>A0A840XMS4_9MICO</name>
<dbReference type="Pfam" id="PF05133">
    <property type="entry name" value="SPP1_portal"/>
    <property type="match status" value="1"/>
</dbReference>
<evidence type="ECO:0008006" key="3">
    <source>
        <dbReference type="Google" id="ProtNLM"/>
    </source>
</evidence>
<keyword evidence="2" id="KW-1185">Reference proteome</keyword>
<dbReference type="RefSeq" id="WP_153982551.1">
    <property type="nucleotide sequence ID" value="NZ_BAAANZ010000009.1"/>
</dbReference>
<gene>
    <name evidence="1" type="ORF">BJ959_000705</name>
</gene>
<sequence length="444" mass="48630">MPTDAELYDIDLPEVPEGALTAVEISTLVDSFFSKARQEWARLETLQKKIDGKLTRTWMPANADMEYKDLFRKASSPWLDFAAAALGQGCRIDGFSDEVVWRQAWQASGMDGRQGHLTRQSISLGYSYLAVIPHRDPEKVLLRPMSALKTFAVYDEPWDDYPRVVLHLVEGSLRDTKSQKWMLITEEGVHRFSGGYKVPGDVEFAPHSLGYTPVARIGATYDDVPRSIVEPALPVYNRVVDATFTLQMVQRYGAFPQKWMAGGEALDENVRVAVDTLIQAVGVNGETARFGSFQPADLDQVVKALEAHIRHMLSILQVPPTYGPFAAMVNMSAEGIAAAEAGYFRHLGDLQDPLGEGYELALRMAGDLLNVDVPDDAEVSWADVSSRSLAQAADAIQKLASLPSPPPLEMLLGLLPGWKPADAIAGAQSARAIAPIDVPPAIEQ</sequence>
<dbReference type="AlphaFoldDB" id="A0A840XMS4"/>